<dbReference type="EMBL" id="JADEWZ010000057">
    <property type="protein sequence ID" value="MBE9118707.1"/>
    <property type="molecule type" value="Genomic_DNA"/>
</dbReference>
<gene>
    <name evidence="7" type="ORF">IQ249_22720</name>
</gene>
<evidence type="ECO:0000256" key="3">
    <source>
        <dbReference type="ARBA" id="ARBA00022692"/>
    </source>
</evidence>
<evidence type="ECO:0000256" key="6">
    <source>
        <dbReference type="SAM" id="Phobius"/>
    </source>
</evidence>
<evidence type="ECO:0000256" key="2">
    <source>
        <dbReference type="ARBA" id="ARBA00022475"/>
    </source>
</evidence>
<dbReference type="GO" id="GO:0005886">
    <property type="term" value="C:plasma membrane"/>
    <property type="evidence" value="ECO:0007669"/>
    <property type="project" value="UniProtKB-SubCell"/>
</dbReference>
<proteinExistence type="predicted"/>
<dbReference type="InterPro" id="IPR017039">
    <property type="entry name" value="Virul_fac_BrkB"/>
</dbReference>
<comment type="subcellular location">
    <subcellularLocation>
        <location evidence="1">Cell membrane</location>
        <topology evidence="1">Multi-pass membrane protein</topology>
    </subcellularLocation>
</comment>
<name>A0A8J7E2A1_9CYAN</name>
<protein>
    <submittedName>
        <fullName evidence="7">YihY/virulence factor BrkB family protein</fullName>
    </submittedName>
</protein>
<feature type="transmembrane region" description="Helical" evidence="6">
    <location>
        <begin position="246"/>
        <end position="267"/>
    </location>
</feature>
<evidence type="ECO:0000313" key="7">
    <source>
        <dbReference type="EMBL" id="MBE9118707.1"/>
    </source>
</evidence>
<feature type="transmembrane region" description="Helical" evidence="6">
    <location>
        <begin position="92"/>
        <end position="110"/>
    </location>
</feature>
<dbReference type="Proteomes" id="UP000654482">
    <property type="component" value="Unassembled WGS sequence"/>
</dbReference>
<feature type="transmembrane region" description="Helical" evidence="6">
    <location>
        <begin position="211"/>
        <end position="234"/>
    </location>
</feature>
<dbReference type="NCBIfam" id="TIGR00765">
    <property type="entry name" value="yihY_not_rbn"/>
    <property type="match status" value="1"/>
</dbReference>
<feature type="transmembrane region" description="Helical" evidence="6">
    <location>
        <begin position="143"/>
        <end position="165"/>
    </location>
</feature>
<reference evidence="7" key="1">
    <citation type="submission" date="2020-10" db="EMBL/GenBank/DDBJ databases">
        <authorList>
            <person name="Castelo-Branco R."/>
            <person name="Eusebio N."/>
            <person name="Adriana R."/>
            <person name="Vieira A."/>
            <person name="Brugerolle De Fraissinette N."/>
            <person name="Rezende De Castro R."/>
            <person name="Schneider M.P."/>
            <person name="Vasconcelos V."/>
            <person name="Leao P.N."/>
        </authorList>
    </citation>
    <scope>NUCLEOTIDE SEQUENCE</scope>
    <source>
        <strain evidence="7">LEGE 07157</strain>
    </source>
</reference>
<evidence type="ECO:0000313" key="8">
    <source>
        <dbReference type="Proteomes" id="UP000654482"/>
    </source>
</evidence>
<dbReference type="PIRSF" id="PIRSF035875">
    <property type="entry name" value="RNase_BN"/>
    <property type="match status" value="1"/>
</dbReference>
<evidence type="ECO:0000256" key="4">
    <source>
        <dbReference type="ARBA" id="ARBA00022989"/>
    </source>
</evidence>
<dbReference type="PANTHER" id="PTHR30213">
    <property type="entry name" value="INNER MEMBRANE PROTEIN YHJD"/>
    <property type="match status" value="1"/>
</dbReference>
<keyword evidence="4 6" id="KW-1133">Transmembrane helix</keyword>
<evidence type="ECO:0000256" key="1">
    <source>
        <dbReference type="ARBA" id="ARBA00004651"/>
    </source>
</evidence>
<evidence type="ECO:0000256" key="5">
    <source>
        <dbReference type="ARBA" id="ARBA00023136"/>
    </source>
</evidence>
<dbReference type="Pfam" id="PF03631">
    <property type="entry name" value="Virul_fac_BrkB"/>
    <property type="match status" value="1"/>
</dbReference>
<sequence>MKLKAIVSLFKETIREWQEDKTSRLAAALAYYTVFSLAPLLIIAIAIAGAIFGEEAARGEIVGQIQGLVGLEGAKVIEAAIENANKPDVSSVASLLSVIALLFGASGVFAQLQDALNTVWEVQSKPGGGIGGFIRKRVLSFSAVFGIGFLLLVSLVVSAVLAGLNKYLSSLVPGIDALWQILNFGISFGVITLLFALMYKYLPDVRIKWSDVWIGAAITALLFAIGKFALGLYLGRGSFGSTYGAAGSLVVLLAWVYYSAQILFFGAEFTQVYARRYGSNIVPDEHAVRLTEEARSKQGMTRNSRRRDR</sequence>
<dbReference type="AlphaFoldDB" id="A0A8J7E2A1"/>
<accession>A0A8J7E2A1</accession>
<organism evidence="7 8">
    <name type="scientific">Lusitaniella coriacea LEGE 07157</name>
    <dbReference type="NCBI Taxonomy" id="945747"/>
    <lineage>
        <taxon>Bacteria</taxon>
        <taxon>Bacillati</taxon>
        <taxon>Cyanobacteriota</taxon>
        <taxon>Cyanophyceae</taxon>
        <taxon>Spirulinales</taxon>
        <taxon>Lusitaniellaceae</taxon>
        <taxon>Lusitaniella</taxon>
    </lineage>
</organism>
<dbReference type="RefSeq" id="WP_194031799.1">
    <property type="nucleotide sequence ID" value="NZ_JADEWZ010000057.1"/>
</dbReference>
<keyword evidence="2" id="KW-1003">Cell membrane</keyword>
<keyword evidence="3 6" id="KW-0812">Transmembrane</keyword>
<keyword evidence="8" id="KW-1185">Reference proteome</keyword>
<keyword evidence="5 6" id="KW-0472">Membrane</keyword>
<feature type="transmembrane region" description="Helical" evidence="6">
    <location>
        <begin position="177"/>
        <end position="199"/>
    </location>
</feature>
<dbReference type="PANTHER" id="PTHR30213:SF1">
    <property type="entry name" value="INNER MEMBRANE PROTEIN YHJD"/>
    <property type="match status" value="1"/>
</dbReference>
<comment type="caution">
    <text evidence="7">The sequence shown here is derived from an EMBL/GenBank/DDBJ whole genome shotgun (WGS) entry which is preliminary data.</text>
</comment>
<feature type="transmembrane region" description="Helical" evidence="6">
    <location>
        <begin position="29"/>
        <end position="52"/>
    </location>
</feature>